<dbReference type="GO" id="GO:0005886">
    <property type="term" value="C:plasma membrane"/>
    <property type="evidence" value="ECO:0007669"/>
    <property type="project" value="UniProtKB-SubCell"/>
</dbReference>
<sequence>MNKVSRQPRENRVNLIRLSVGFTVSAVACAIPWVALTSVILPAVLENINAAGKESMLGTINAVGSVVALLANVIFGTFSDLTRSRFGKRTPWIILGGLIAGGAMALLALNQNSFPMILLLWCTAQLGYNVMLAPFVATMSDRIPDEVRGTISGFYGAGIAAGQTIGNLVGARLLKLDNGLTHGWLLGAAVFAAIGIVTVIIWPREGDNRGESDESFSAKRILESFRPPKNAPDFYYALIGRTLMMGGYWMINTYLLYIAKDYIFAGNANATTLAAELIASMAVITLAVSLVAALGAGPITDYIGRRKLPVALASVMFAIGSAMPLIFHSALGMYLFAGIAGLGYGVYNAIDQALNVSVLPNPDEAGKDLGILNLANTLSMVVGSLMTSAIVVIVKKVTHTTTTPTSAYTIVFVVAIVIVLIAAWLIMRIKKVK</sequence>
<name>A0A6N2U6F2_9ACTO</name>
<evidence type="ECO:0000256" key="2">
    <source>
        <dbReference type="ARBA" id="ARBA00022692"/>
    </source>
</evidence>
<dbReference type="GO" id="GO:0022857">
    <property type="term" value="F:transmembrane transporter activity"/>
    <property type="evidence" value="ECO:0007669"/>
    <property type="project" value="InterPro"/>
</dbReference>
<evidence type="ECO:0000259" key="6">
    <source>
        <dbReference type="PROSITE" id="PS50850"/>
    </source>
</evidence>
<dbReference type="PANTHER" id="PTHR23528:SF1">
    <property type="entry name" value="MAJOR FACILITATOR SUPERFAMILY (MFS) PROFILE DOMAIN-CONTAINING PROTEIN"/>
    <property type="match status" value="1"/>
</dbReference>
<comment type="subcellular location">
    <subcellularLocation>
        <location evidence="1">Cell membrane</location>
        <topology evidence="1">Multi-pass membrane protein</topology>
    </subcellularLocation>
</comment>
<dbReference type="InterPro" id="IPR020846">
    <property type="entry name" value="MFS_dom"/>
</dbReference>
<proteinExistence type="predicted"/>
<feature type="transmembrane region" description="Helical" evidence="5">
    <location>
        <begin position="183"/>
        <end position="202"/>
    </location>
</feature>
<dbReference type="SUPFAM" id="SSF103473">
    <property type="entry name" value="MFS general substrate transporter"/>
    <property type="match status" value="1"/>
</dbReference>
<dbReference type="InterPro" id="IPR036259">
    <property type="entry name" value="MFS_trans_sf"/>
</dbReference>
<reference evidence="7" key="1">
    <citation type="submission" date="2019-11" db="EMBL/GenBank/DDBJ databases">
        <authorList>
            <person name="Feng L."/>
        </authorList>
    </citation>
    <scope>NUCLEOTIDE SEQUENCE</scope>
    <source>
        <strain evidence="7">AodontolyticusLFYP35</strain>
    </source>
</reference>
<evidence type="ECO:0000256" key="1">
    <source>
        <dbReference type="ARBA" id="ARBA00004651"/>
    </source>
</evidence>
<feature type="transmembrane region" description="Helical" evidence="5">
    <location>
        <begin position="371"/>
        <end position="394"/>
    </location>
</feature>
<feature type="transmembrane region" description="Helical" evidence="5">
    <location>
        <begin position="90"/>
        <end position="109"/>
    </location>
</feature>
<keyword evidence="3 5" id="KW-1133">Transmembrane helix</keyword>
<dbReference type="Gene3D" id="1.20.1250.20">
    <property type="entry name" value="MFS general substrate transporter like domains"/>
    <property type="match status" value="2"/>
</dbReference>
<evidence type="ECO:0000256" key="3">
    <source>
        <dbReference type="ARBA" id="ARBA00022989"/>
    </source>
</evidence>
<dbReference type="PROSITE" id="PS50850">
    <property type="entry name" value="MFS"/>
    <property type="match status" value="1"/>
</dbReference>
<organism evidence="7">
    <name type="scientific">Schaalia odontolytica</name>
    <dbReference type="NCBI Taxonomy" id="1660"/>
    <lineage>
        <taxon>Bacteria</taxon>
        <taxon>Bacillati</taxon>
        <taxon>Actinomycetota</taxon>
        <taxon>Actinomycetes</taxon>
        <taxon>Actinomycetales</taxon>
        <taxon>Actinomycetaceae</taxon>
        <taxon>Schaalia</taxon>
    </lineage>
</organism>
<evidence type="ECO:0000256" key="4">
    <source>
        <dbReference type="ARBA" id="ARBA00023136"/>
    </source>
</evidence>
<dbReference type="CDD" id="cd06174">
    <property type="entry name" value="MFS"/>
    <property type="match status" value="1"/>
</dbReference>
<dbReference type="Pfam" id="PF13347">
    <property type="entry name" value="MFS_2"/>
    <property type="match status" value="1"/>
</dbReference>
<protein>
    <submittedName>
        <fullName evidence="7">Major Facilitator Superfamily protein</fullName>
    </submittedName>
</protein>
<accession>A0A6N2U6F2</accession>
<feature type="transmembrane region" description="Helical" evidence="5">
    <location>
        <begin position="234"/>
        <end position="257"/>
    </location>
</feature>
<feature type="domain" description="Major facilitator superfamily (MFS) profile" evidence="6">
    <location>
        <begin position="14"/>
        <end position="433"/>
    </location>
</feature>
<feature type="transmembrane region" description="Helical" evidence="5">
    <location>
        <begin position="308"/>
        <end position="327"/>
    </location>
</feature>
<dbReference type="PANTHER" id="PTHR23528">
    <property type="match status" value="1"/>
</dbReference>
<evidence type="ECO:0000256" key="5">
    <source>
        <dbReference type="SAM" id="Phobius"/>
    </source>
</evidence>
<evidence type="ECO:0000313" key="7">
    <source>
        <dbReference type="EMBL" id="VYT11961.1"/>
    </source>
</evidence>
<feature type="transmembrane region" description="Helical" evidence="5">
    <location>
        <begin position="149"/>
        <end position="171"/>
    </location>
</feature>
<keyword evidence="2 5" id="KW-0812">Transmembrane</keyword>
<feature type="transmembrane region" description="Helical" evidence="5">
    <location>
        <begin position="20"/>
        <end position="45"/>
    </location>
</feature>
<dbReference type="EMBL" id="CACRSM010000003">
    <property type="protein sequence ID" value="VYT11961.1"/>
    <property type="molecule type" value="Genomic_DNA"/>
</dbReference>
<feature type="transmembrane region" description="Helical" evidence="5">
    <location>
        <begin position="277"/>
        <end position="296"/>
    </location>
</feature>
<dbReference type="AlphaFoldDB" id="A0A6N2U6F2"/>
<feature type="transmembrane region" description="Helical" evidence="5">
    <location>
        <begin position="406"/>
        <end position="427"/>
    </location>
</feature>
<feature type="transmembrane region" description="Helical" evidence="5">
    <location>
        <begin position="57"/>
        <end position="78"/>
    </location>
</feature>
<keyword evidence="4 5" id="KW-0472">Membrane</keyword>
<feature type="transmembrane region" description="Helical" evidence="5">
    <location>
        <begin position="115"/>
        <end position="137"/>
    </location>
</feature>
<feature type="transmembrane region" description="Helical" evidence="5">
    <location>
        <begin position="333"/>
        <end position="350"/>
    </location>
</feature>
<dbReference type="PROSITE" id="PS51257">
    <property type="entry name" value="PROKAR_LIPOPROTEIN"/>
    <property type="match status" value="1"/>
</dbReference>
<gene>
    <name evidence="7" type="ORF">AOLFYP35_01613</name>
</gene>